<proteinExistence type="predicted"/>
<dbReference type="VEuPathDB" id="FungiDB:PHYBLDRAFT_64624"/>
<sequence>MSDPNSSSGSPYSLVTSPCIQRATSSSQSDSQLSEFIARKRRKALSKMEHICRRMRSLANFLEGIDFEAYDKQQELRKRTGCRQPRGEYAESNLRSFIMTVAERWRALSAEEKQCRVTAVEAERARYI</sequence>
<organism evidence="1 2">
    <name type="scientific">Phycomyces blakesleeanus (strain ATCC 8743b / DSM 1359 / FGSC 10004 / NBRC 33097 / NRRL 1555)</name>
    <dbReference type="NCBI Taxonomy" id="763407"/>
    <lineage>
        <taxon>Eukaryota</taxon>
        <taxon>Fungi</taxon>
        <taxon>Fungi incertae sedis</taxon>
        <taxon>Mucoromycota</taxon>
        <taxon>Mucoromycotina</taxon>
        <taxon>Mucoromycetes</taxon>
        <taxon>Mucorales</taxon>
        <taxon>Phycomycetaceae</taxon>
        <taxon>Phycomyces</taxon>
    </lineage>
</organism>
<protein>
    <submittedName>
        <fullName evidence="1">Uncharacterized protein</fullName>
    </submittedName>
</protein>
<keyword evidence="2" id="KW-1185">Reference proteome</keyword>
<dbReference type="RefSeq" id="XP_018291689.1">
    <property type="nucleotide sequence ID" value="XM_018441326.1"/>
</dbReference>
<evidence type="ECO:0000313" key="2">
    <source>
        <dbReference type="Proteomes" id="UP000077315"/>
    </source>
</evidence>
<dbReference type="InParanoid" id="A0A167MR92"/>
<evidence type="ECO:0000313" key="1">
    <source>
        <dbReference type="EMBL" id="OAD73649.1"/>
    </source>
</evidence>
<dbReference type="Proteomes" id="UP000077315">
    <property type="component" value="Unassembled WGS sequence"/>
</dbReference>
<dbReference type="EMBL" id="KV440980">
    <property type="protein sequence ID" value="OAD73649.1"/>
    <property type="molecule type" value="Genomic_DNA"/>
</dbReference>
<dbReference type="OrthoDB" id="1919336at2759"/>
<dbReference type="AlphaFoldDB" id="A0A167MR92"/>
<reference evidence="2" key="1">
    <citation type="submission" date="2015-06" db="EMBL/GenBank/DDBJ databases">
        <title>Expansion of signal transduction pathways in fungi by whole-genome duplication.</title>
        <authorList>
            <consortium name="DOE Joint Genome Institute"/>
            <person name="Corrochano L.M."/>
            <person name="Kuo A."/>
            <person name="Marcet-Houben M."/>
            <person name="Polaino S."/>
            <person name="Salamov A."/>
            <person name="Villalobos J.M."/>
            <person name="Alvarez M.I."/>
            <person name="Avalos J."/>
            <person name="Benito E.P."/>
            <person name="Benoit I."/>
            <person name="Burger G."/>
            <person name="Camino L.P."/>
            <person name="Canovas D."/>
            <person name="Cerda-Olmedo E."/>
            <person name="Cheng J.-F."/>
            <person name="Dominguez A."/>
            <person name="Elias M."/>
            <person name="Eslava A.P."/>
            <person name="Glaser F."/>
            <person name="Grimwood J."/>
            <person name="Gutierrez G."/>
            <person name="Heitman J."/>
            <person name="Henrissat B."/>
            <person name="Iturriaga E.A."/>
            <person name="Lang B.F."/>
            <person name="Lavin J.L."/>
            <person name="Lee S."/>
            <person name="Li W."/>
            <person name="Lindquist E."/>
            <person name="Lopez-Garcia S."/>
            <person name="Luque E.M."/>
            <person name="Marcos A.T."/>
            <person name="Martin J."/>
            <person name="McCluskey K."/>
            <person name="Medina H.R."/>
            <person name="Miralles-Duran A."/>
            <person name="Miyazaki A."/>
            <person name="Munoz-Torres E."/>
            <person name="Oguiza J.A."/>
            <person name="Ohm R."/>
            <person name="Olmedo M."/>
            <person name="Orejas M."/>
            <person name="Ortiz-Castellanos L."/>
            <person name="Pisabarro A.G."/>
            <person name="Rodriguez-Romero J."/>
            <person name="Ruiz-Herrera J."/>
            <person name="Ruiz-Vazquez R."/>
            <person name="Sanz C."/>
            <person name="Schackwitz W."/>
            <person name="Schmutz J."/>
            <person name="Shahriari M."/>
            <person name="Shelest E."/>
            <person name="Silva-Franco F."/>
            <person name="Soanes D."/>
            <person name="Syed K."/>
            <person name="Tagua V.G."/>
            <person name="Talbot N.J."/>
            <person name="Thon M."/>
            <person name="De vries R.P."/>
            <person name="Wiebenga A."/>
            <person name="Yadav J.S."/>
            <person name="Braun E.L."/>
            <person name="Baker S."/>
            <person name="Garre V."/>
            <person name="Horwitz B."/>
            <person name="Torres-Martinez S."/>
            <person name="Idnurm A."/>
            <person name="Herrera-Estrella A."/>
            <person name="Gabaldon T."/>
            <person name="Grigoriev I.V."/>
        </authorList>
    </citation>
    <scope>NUCLEOTIDE SEQUENCE [LARGE SCALE GENOMIC DNA]</scope>
    <source>
        <strain evidence="2">NRRL 1555(-)</strain>
    </source>
</reference>
<gene>
    <name evidence="1" type="ORF">PHYBLDRAFT_64624</name>
</gene>
<accession>A0A167MR92</accession>
<name>A0A167MR92_PHYB8</name>
<dbReference type="GeneID" id="29002232"/>